<proteinExistence type="predicted"/>
<comment type="caution">
    <text evidence="1">The sequence shown here is derived from an EMBL/GenBank/DDBJ whole genome shotgun (WGS) entry which is preliminary data.</text>
</comment>
<dbReference type="AlphaFoldDB" id="A0A4R7TY33"/>
<dbReference type="Proteomes" id="UP000294882">
    <property type="component" value="Unassembled WGS sequence"/>
</dbReference>
<reference evidence="1 2" key="1">
    <citation type="submission" date="2019-03" db="EMBL/GenBank/DDBJ databases">
        <title>Genomic Encyclopedia of Archaeal and Bacterial Type Strains, Phase II (KMG-II): from individual species to whole genera.</title>
        <authorList>
            <person name="Goeker M."/>
        </authorList>
    </citation>
    <scope>NUCLEOTIDE SEQUENCE [LARGE SCALE GENOMIC DNA]</scope>
    <source>
        <strain evidence="1 2">ATCC 25591</strain>
    </source>
</reference>
<dbReference type="EMBL" id="SOCH01000003">
    <property type="protein sequence ID" value="TDU97865.1"/>
    <property type="molecule type" value="Genomic_DNA"/>
</dbReference>
<organism evidence="1 2">
    <name type="scientific">Metamycoplasma hyosynoviae</name>
    <dbReference type="NCBI Taxonomy" id="29559"/>
    <lineage>
        <taxon>Bacteria</taxon>
        <taxon>Bacillati</taxon>
        <taxon>Mycoplasmatota</taxon>
        <taxon>Mycoplasmoidales</taxon>
        <taxon>Metamycoplasmataceae</taxon>
        <taxon>Metamycoplasma</taxon>
    </lineage>
</organism>
<name>A0A4R7TY33_9BACT</name>
<dbReference type="NCBIfam" id="NF045963">
    <property type="entry name" value="MAG3240_fam"/>
    <property type="match status" value="1"/>
</dbReference>
<accession>A0A4R7TY33</accession>
<sequence>MKKINFFALSILPSVCFIPLLSKKCNNTIKVQIDENIITRKYLKRLTLHQIINLHNITPFLFIIGKSQEKKYLEGLLPSANGNLLLDKNNKRYTLDFEFRKPWNQIISNYNNIKVVQDNKNSNEFSALFTEYKFEDIKKYDGYNASWFYFLSGLAKKDYYRIGDPYFFDFQTIIFRLVEDIKINKGLVNNHNIVNKKGEAVFLNNIFKNQYIQAVTWLTQEANIFRETFFKFLVLYLNKFNLNIKEIKVNWLKTEIKPDKSSTFDFVSFKLSEIIDFNNKNIITDEIKNKTFYIDNFRNYQTNLKFGIGQKGLQEKLPLFNDYVQNPILKIKSTSFLDVQDNINNFIKVYQNIDYWNSKGLVYLFTKFKDKLLFLDVPKIYKDVDEKYEIEDVQFTNYFDTDQIIKLIIKVIKKSGEEKRYVLLSQNFDDHGHLLKGLILKNLSVDKLKSTDFFTFRENIQKAPKGILLDDFIDENDSSKPFASLVKEAILKMNTKWKNRNLVNAESLSKDNDDLLMLTAHLNNYLLAYALENEEEKIHTGIKKIELDEIKGNNNGTLELTFNFYKFLNEKDLDFKTKNETPFYKLKIQINGFLNYSGSEPNGFKVLEKRKI</sequence>
<evidence type="ECO:0000313" key="2">
    <source>
        <dbReference type="Proteomes" id="UP000294882"/>
    </source>
</evidence>
<dbReference type="RefSeq" id="WP_134076614.1">
    <property type="nucleotide sequence ID" value="NZ_SOCH01000003.1"/>
</dbReference>
<evidence type="ECO:0000313" key="1">
    <source>
        <dbReference type="EMBL" id="TDU97865.1"/>
    </source>
</evidence>
<gene>
    <name evidence="1" type="ORF">JN03_0393</name>
</gene>
<protein>
    <submittedName>
        <fullName evidence="1">Uncharacterized protein</fullName>
    </submittedName>
</protein>